<feature type="transmembrane region" description="Helical" evidence="2">
    <location>
        <begin position="139"/>
        <end position="160"/>
    </location>
</feature>
<evidence type="ECO:0000313" key="5">
    <source>
        <dbReference type="EnsemblProtists" id="EKX33568"/>
    </source>
</evidence>
<keyword evidence="2" id="KW-1133">Transmembrane helix</keyword>
<protein>
    <submittedName>
        <fullName evidence="4 5">Uncharacterized protein</fullName>
    </submittedName>
</protein>
<feature type="chain" id="PRO_5008769808" evidence="3">
    <location>
        <begin position="24"/>
        <end position="384"/>
    </location>
</feature>
<accession>L1IBG1</accession>
<name>L1IBG1_GUITC</name>
<evidence type="ECO:0000313" key="6">
    <source>
        <dbReference type="Proteomes" id="UP000011087"/>
    </source>
</evidence>
<gene>
    <name evidence="4" type="ORF">GUITHDRAFT_120261</name>
</gene>
<dbReference type="EnsemblProtists" id="EKX33568">
    <property type="protein sequence ID" value="EKX33568"/>
    <property type="gene ID" value="GUITHDRAFT_120261"/>
</dbReference>
<keyword evidence="3" id="KW-0732">Signal</keyword>
<dbReference type="KEGG" id="gtt:GUITHDRAFT_120261"/>
<evidence type="ECO:0000256" key="2">
    <source>
        <dbReference type="SAM" id="Phobius"/>
    </source>
</evidence>
<evidence type="ECO:0000256" key="1">
    <source>
        <dbReference type="SAM" id="MobiDB-lite"/>
    </source>
</evidence>
<dbReference type="RefSeq" id="XP_005820548.1">
    <property type="nucleotide sequence ID" value="XM_005820491.1"/>
</dbReference>
<feature type="signal peptide" evidence="3">
    <location>
        <begin position="1"/>
        <end position="23"/>
    </location>
</feature>
<keyword evidence="2" id="KW-0812">Transmembrane</keyword>
<sequence length="384" mass="40538">MMMTVAGAGAVAVAGAAVAGAGAATGAVVVDDDCGRGCGDGDNDGEDDGERVEAMSVEQTYNLGFAMSRRQEKTCGSNTEYRMINANASNLCTCSASCGDPILCSTISSASFGIFAFGTNDLPCFPYSTSKKTSSDKHILLAVLLSLGLALLALIVVIYVKYKFDQTKKKENLAEQEGNVNVPQEVKTDVENQGELPPQPTSPEALQNSSWLTYQLENGRVGMFPNNYQTPVAQEGDDFYSHQTRDELVTVPVPSHLPSSQVAQTASRPHASPPALVSIPILSHSSAENFQPQATLFSPNLESSSPQQLVSIPGPSTVNGLQSFGQDPREQELEAIPLHSLTLPQPDFAPAPLPVSLAPSDSLSPPLHDPPSDASSIYDRSALA</sequence>
<evidence type="ECO:0000256" key="3">
    <source>
        <dbReference type="SAM" id="SignalP"/>
    </source>
</evidence>
<keyword evidence="6" id="KW-1185">Reference proteome</keyword>
<reference evidence="6" key="2">
    <citation type="submission" date="2012-11" db="EMBL/GenBank/DDBJ databases">
        <authorList>
            <person name="Kuo A."/>
            <person name="Curtis B.A."/>
            <person name="Tanifuji G."/>
            <person name="Burki F."/>
            <person name="Gruber A."/>
            <person name="Irimia M."/>
            <person name="Maruyama S."/>
            <person name="Arias M.C."/>
            <person name="Ball S.G."/>
            <person name="Gile G.H."/>
            <person name="Hirakawa Y."/>
            <person name="Hopkins J.F."/>
            <person name="Rensing S.A."/>
            <person name="Schmutz J."/>
            <person name="Symeonidi A."/>
            <person name="Elias M."/>
            <person name="Eveleigh R.J."/>
            <person name="Herman E.K."/>
            <person name="Klute M.J."/>
            <person name="Nakayama T."/>
            <person name="Obornik M."/>
            <person name="Reyes-Prieto A."/>
            <person name="Armbrust E.V."/>
            <person name="Aves S.J."/>
            <person name="Beiko R.G."/>
            <person name="Coutinho P."/>
            <person name="Dacks J.B."/>
            <person name="Durnford D.G."/>
            <person name="Fast N.M."/>
            <person name="Green B.R."/>
            <person name="Grisdale C."/>
            <person name="Hempe F."/>
            <person name="Henrissat B."/>
            <person name="Hoppner M.P."/>
            <person name="Ishida K.-I."/>
            <person name="Kim E."/>
            <person name="Koreny L."/>
            <person name="Kroth P.G."/>
            <person name="Liu Y."/>
            <person name="Malik S.-B."/>
            <person name="Maier U.G."/>
            <person name="McRose D."/>
            <person name="Mock T."/>
            <person name="Neilson J.A."/>
            <person name="Onodera N.T."/>
            <person name="Poole A.M."/>
            <person name="Pritham E.J."/>
            <person name="Richards T.A."/>
            <person name="Rocap G."/>
            <person name="Roy S.W."/>
            <person name="Sarai C."/>
            <person name="Schaack S."/>
            <person name="Shirato S."/>
            <person name="Slamovits C.H."/>
            <person name="Spencer D.F."/>
            <person name="Suzuki S."/>
            <person name="Worden A.Z."/>
            <person name="Zauner S."/>
            <person name="Barry K."/>
            <person name="Bell C."/>
            <person name="Bharti A.K."/>
            <person name="Crow J.A."/>
            <person name="Grimwood J."/>
            <person name="Kramer R."/>
            <person name="Lindquist E."/>
            <person name="Lucas S."/>
            <person name="Salamov A."/>
            <person name="McFadden G.I."/>
            <person name="Lane C.E."/>
            <person name="Keeling P.J."/>
            <person name="Gray M.W."/>
            <person name="Grigoriev I.V."/>
            <person name="Archibald J.M."/>
        </authorList>
    </citation>
    <scope>NUCLEOTIDE SEQUENCE</scope>
    <source>
        <strain evidence="6">CCMP2712</strain>
    </source>
</reference>
<dbReference type="HOGENOM" id="CLU_720496_0_0_1"/>
<dbReference type="EMBL" id="JH993137">
    <property type="protein sequence ID" value="EKX33568.1"/>
    <property type="molecule type" value="Genomic_DNA"/>
</dbReference>
<feature type="region of interest" description="Disordered" evidence="1">
    <location>
        <begin position="332"/>
        <end position="384"/>
    </location>
</feature>
<reference evidence="4 6" key="1">
    <citation type="journal article" date="2012" name="Nature">
        <title>Algal genomes reveal evolutionary mosaicism and the fate of nucleomorphs.</title>
        <authorList>
            <consortium name="DOE Joint Genome Institute"/>
            <person name="Curtis B.A."/>
            <person name="Tanifuji G."/>
            <person name="Burki F."/>
            <person name="Gruber A."/>
            <person name="Irimia M."/>
            <person name="Maruyama S."/>
            <person name="Arias M.C."/>
            <person name="Ball S.G."/>
            <person name="Gile G.H."/>
            <person name="Hirakawa Y."/>
            <person name="Hopkins J.F."/>
            <person name="Kuo A."/>
            <person name="Rensing S.A."/>
            <person name="Schmutz J."/>
            <person name="Symeonidi A."/>
            <person name="Elias M."/>
            <person name="Eveleigh R.J."/>
            <person name="Herman E.K."/>
            <person name="Klute M.J."/>
            <person name="Nakayama T."/>
            <person name="Obornik M."/>
            <person name="Reyes-Prieto A."/>
            <person name="Armbrust E.V."/>
            <person name="Aves S.J."/>
            <person name="Beiko R.G."/>
            <person name="Coutinho P."/>
            <person name="Dacks J.B."/>
            <person name="Durnford D.G."/>
            <person name="Fast N.M."/>
            <person name="Green B.R."/>
            <person name="Grisdale C.J."/>
            <person name="Hempel F."/>
            <person name="Henrissat B."/>
            <person name="Hoppner M.P."/>
            <person name="Ishida K."/>
            <person name="Kim E."/>
            <person name="Koreny L."/>
            <person name="Kroth P.G."/>
            <person name="Liu Y."/>
            <person name="Malik S.B."/>
            <person name="Maier U.G."/>
            <person name="McRose D."/>
            <person name="Mock T."/>
            <person name="Neilson J.A."/>
            <person name="Onodera N.T."/>
            <person name="Poole A.M."/>
            <person name="Pritham E.J."/>
            <person name="Richards T.A."/>
            <person name="Rocap G."/>
            <person name="Roy S.W."/>
            <person name="Sarai C."/>
            <person name="Schaack S."/>
            <person name="Shirato S."/>
            <person name="Slamovits C.H."/>
            <person name="Spencer D.F."/>
            <person name="Suzuki S."/>
            <person name="Worden A.Z."/>
            <person name="Zauner S."/>
            <person name="Barry K."/>
            <person name="Bell C."/>
            <person name="Bharti A.K."/>
            <person name="Crow J.A."/>
            <person name="Grimwood J."/>
            <person name="Kramer R."/>
            <person name="Lindquist E."/>
            <person name="Lucas S."/>
            <person name="Salamov A."/>
            <person name="McFadden G.I."/>
            <person name="Lane C.E."/>
            <person name="Keeling P.J."/>
            <person name="Gray M.W."/>
            <person name="Grigoriev I.V."/>
            <person name="Archibald J.M."/>
        </authorList>
    </citation>
    <scope>NUCLEOTIDE SEQUENCE</scope>
    <source>
        <strain evidence="4 6">CCMP2712</strain>
    </source>
</reference>
<reference evidence="5" key="3">
    <citation type="submission" date="2015-06" db="UniProtKB">
        <authorList>
            <consortium name="EnsemblProtists"/>
        </authorList>
    </citation>
    <scope>IDENTIFICATION</scope>
</reference>
<organism evidence="4">
    <name type="scientific">Guillardia theta (strain CCMP2712)</name>
    <name type="common">Cryptophyte</name>
    <dbReference type="NCBI Taxonomy" id="905079"/>
    <lineage>
        <taxon>Eukaryota</taxon>
        <taxon>Cryptophyceae</taxon>
        <taxon>Pyrenomonadales</taxon>
        <taxon>Geminigeraceae</taxon>
        <taxon>Guillardia</taxon>
    </lineage>
</organism>
<evidence type="ECO:0000313" key="4">
    <source>
        <dbReference type="EMBL" id="EKX33568.1"/>
    </source>
</evidence>
<dbReference type="PaxDb" id="55529-EKX33568"/>
<dbReference type="Proteomes" id="UP000011087">
    <property type="component" value="Unassembled WGS sequence"/>
</dbReference>
<dbReference type="AlphaFoldDB" id="L1IBG1"/>
<dbReference type="GeneID" id="17290294"/>
<proteinExistence type="predicted"/>
<feature type="compositionally biased region" description="Low complexity" evidence="1">
    <location>
        <begin position="354"/>
        <end position="376"/>
    </location>
</feature>
<keyword evidence="2" id="KW-0472">Membrane</keyword>